<feature type="domain" description="Putative Flp pilus-assembly TadG-like N-terminal" evidence="1">
    <location>
        <begin position="17"/>
        <end position="63"/>
    </location>
</feature>
<proteinExistence type="predicted"/>
<dbReference type="AlphaFoldDB" id="A0A0L8BCU2"/>
<dbReference type="Proteomes" id="UP000037425">
    <property type="component" value="Unassembled WGS sequence"/>
</dbReference>
<comment type="caution">
    <text evidence="2">The sequence shown here is derived from an EMBL/GenBank/DDBJ whole genome shotgun (WGS) entry which is preliminary data.</text>
</comment>
<dbReference type="RefSeq" id="WP_053253325.1">
    <property type="nucleotide sequence ID" value="NZ_LGAP01000064.1"/>
</dbReference>
<dbReference type="OrthoDB" id="7210116at2"/>
<accession>A0A0L8BCU2</accession>
<protein>
    <recommendedName>
        <fullName evidence="1">Putative Flp pilus-assembly TadG-like N-terminal domain-containing protein</fullName>
    </recommendedName>
</protein>
<dbReference type="Pfam" id="PF13400">
    <property type="entry name" value="Tad"/>
    <property type="match status" value="1"/>
</dbReference>
<evidence type="ECO:0000313" key="2">
    <source>
        <dbReference type="EMBL" id="KOF12402.1"/>
    </source>
</evidence>
<dbReference type="PATRIC" id="fig|106592.7.peg.6903"/>
<sequence length="440" mass="45894">MKEVFVVMKCLLKNEEGNFGIMTAILLPVLLLAGSVALNATNAVNEASKMQAALDAAAITAVRSYAEGASENAVLIEASKLFLANFQTHSAVDLNNSANFNENAFQLAYSQVGHETMATASYAAEYDPFFWGLTPYRISRRSVAARVADKEACILALHPAASRAIEVSGSSTVDTANCTITSNSDDSQSIYLSGTATLKSECLYATGKVSATLANLELACGKAHEGVSRTPDPFRKKAMPTAGNWVSLSGCGQNFVGSGSGNGDCNGTGKTPNQVPDGYSVTLKPGTYAGLEIKGKITLQAGNYVIDGGVLKFASQSTVSGEGVTFFLLNGAEIDIHGGANFHVTAATSGPWAGFVIVAARNNTEAAVINGNSNSSLTGIIYMPAAREIQYSGNGSTGGECVRIIAQEITMTGNSGFKFNCKAELANNQIMNPGAIRLVQ</sequence>
<gene>
    <name evidence="2" type="ORF">AC244_34605</name>
</gene>
<evidence type="ECO:0000259" key="1">
    <source>
        <dbReference type="Pfam" id="PF13400"/>
    </source>
</evidence>
<reference evidence="3" key="1">
    <citation type="submission" date="2015-07" db="EMBL/GenBank/DDBJ databases">
        <title>Whole genome sequence of an Ensifer adhaerens strain isolated from a cave pool in the Wind Cave National Park.</title>
        <authorList>
            <person name="Eng W.W.H."/>
            <person name="Gan H.M."/>
            <person name="Barton H.A."/>
            <person name="Savka M.A."/>
        </authorList>
    </citation>
    <scope>NUCLEOTIDE SEQUENCE [LARGE SCALE GENOMIC DNA]</scope>
    <source>
        <strain evidence="3">SD006</strain>
    </source>
</reference>
<dbReference type="EMBL" id="LGAP01000064">
    <property type="protein sequence ID" value="KOF12402.1"/>
    <property type="molecule type" value="Genomic_DNA"/>
</dbReference>
<dbReference type="InterPro" id="IPR028087">
    <property type="entry name" value="Tad_N"/>
</dbReference>
<organism evidence="2 3">
    <name type="scientific">Ensifer adhaerens</name>
    <name type="common">Sinorhizobium morelense</name>
    <dbReference type="NCBI Taxonomy" id="106592"/>
    <lineage>
        <taxon>Bacteria</taxon>
        <taxon>Pseudomonadati</taxon>
        <taxon>Pseudomonadota</taxon>
        <taxon>Alphaproteobacteria</taxon>
        <taxon>Hyphomicrobiales</taxon>
        <taxon>Rhizobiaceae</taxon>
        <taxon>Sinorhizobium/Ensifer group</taxon>
        <taxon>Ensifer</taxon>
    </lineage>
</organism>
<evidence type="ECO:0000313" key="3">
    <source>
        <dbReference type="Proteomes" id="UP000037425"/>
    </source>
</evidence>
<name>A0A0L8BCU2_ENSAD</name>